<dbReference type="RefSeq" id="WP_146089204.1">
    <property type="nucleotide sequence ID" value="NZ_PTQZ01000071.1"/>
</dbReference>
<evidence type="ECO:0000313" key="5">
    <source>
        <dbReference type="EMBL" id="PQA46002.1"/>
    </source>
</evidence>
<keyword evidence="2" id="KW-0238">DNA-binding</keyword>
<dbReference type="GO" id="GO:0000976">
    <property type="term" value="F:transcription cis-regulatory region binding"/>
    <property type="evidence" value="ECO:0007669"/>
    <property type="project" value="TreeGrafter"/>
</dbReference>
<evidence type="ECO:0000256" key="1">
    <source>
        <dbReference type="ARBA" id="ARBA00023015"/>
    </source>
</evidence>
<keyword evidence="6" id="KW-1185">Reference proteome</keyword>
<dbReference type="GO" id="GO:0005829">
    <property type="term" value="C:cytosol"/>
    <property type="evidence" value="ECO:0007669"/>
    <property type="project" value="TreeGrafter"/>
</dbReference>
<evidence type="ECO:0000256" key="2">
    <source>
        <dbReference type="ARBA" id="ARBA00023125"/>
    </source>
</evidence>
<dbReference type="PROSITE" id="PS01124">
    <property type="entry name" value="HTH_ARAC_FAMILY_2"/>
    <property type="match status" value="1"/>
</dbReference>
<dbReference type="GO" id="GO:0003700">
    <property type="term" value="F:DNA-binding transcription factor activity"/>
    <property type="evidence" value="ECO:0007669"/>
    <property type="project" value="InterPro"/>
</dbReference>
<dbReference type="EMBL" id="PTQZ01000071">
    <property type="protein sequence ID" value="PQA46002.1"/>
    <property type="molecule type" value="Genomic_DNA"/>
</dbReference>
<dbReference type="Gene3D" id="1.10.10.60">
    <property type="entry name" value="Homeodomain-like"/>
    <property type="match status" value="1"/>
</dbReference>
<dbReference type="InterPro" id="IPR020449">
    <property type="entry name" value="Tscrpt_reg_AraC-type_HTH"/>
</dbReference>
<evidence type="ECO:0000256" key="3">
    <source>
        <dbReference type="ARBA" id="ARBA00023163"/>
    </source>
</evidence>
<dbReference type="AlphaFoldDB" id="A0A2P6AT60"/>
<gene>
    <name evidence="5" type="ORF">C5O18_04365</name>
</gene>
<feature type="non-terminal residue" evidence="5">
    <location>
        <position position="1"/>
    </location>
</feature>
<dbReference type="PANTHER" id="PTHR47894:SF1">
    <property type="entry name" value="HTH-TYPE TRANSCRIPTIONAL REGULATOR VQSM"/>
    <property type="match status" value="1"/>
</dbReference>
<accession>A0A2P6AT60</accession>
<organism evidence="5 6">
    <name type="scientific">Amnimonas aquatica</name>
    <dbReference type="NCBI Taxonomy" id="2094561"/>
    <lineage>
        <taxon>Bacteria</taxon>
        <taxon>Pseudomonadati</taxon>
        <taxon>Pseudomonadota</taxon>
        <taxon>Gammaproteobacteria</taxon>
        <taxon>Moraxellales</taxon>
        <taxon>Moraxellaceae</taxon>
        <taxon>Amnimonas</taxon>
    </lineage>
</organism>
<evidence type="ECO:0000259" key="4">
    <source>
        <dbReference type="PROSITE" id="PS01124"/>
    </source>
</evidence>
<dbReference type="InterPro" id="IPR018060">
    <property type="entry name" value="HTH_AraC"/>
</dbReference>
<comment type="caution">
    <text evidence="5">The sequence shown here is derived from an EMBL/GenBank/DDBJ whole genome shotgun (WGS) entry which is preliminary data.</text>
</comment>
<dbReference type="PANTHER" id="PTHR47894">
    <property type="entry name" value="HTH-TYPE TRANSCRIPTIONAL REGULATOR GADX"/>
    <property type="match status" value="1"/>
</dbReference>
<dbReference type="Proteomes" id="UP000243900">
    <property type="component" value="Unassembled WGS sequence"/>
</dbReference>
<evidence type="ECO:0000313" key="6">
    <source>
        <dbReference type="Proteomes" id="UP000243900"/>
    </source>
</evidence>
<sequence length="150" mass="17122">NGLNIPQSLLDAPIASADPVQHARALQVINERMDQLMARGSFADAVRQYLSRHEGPLPRMTDVADAFSLSVRTFRNRLSQQGETFQGILDAERQRQARQLLAETALSVKEIAWQLGFRESSNFSRVFKRWSGQTPLDFRQSSKQPARRRR</sequence>
<keyword evidence="1" id="KW-0805">Transcription regulation</keyword>
<dbReference type="OrthoDB" id="5582699at2"/>
<feature type="domain" description="HTH araC/xylS-type" evidence="4">
    <location>
        <begin position="44"/>
        <end position="141"/>
    </location>
</feature>
<proteinExistence type="predicted"/>
<dbReference type="InterPro" id="IPR009057">
    <property type="entry name" value="Homeodomain-like_sf"/>
</dbReference>
<keyword evidence="3" id="KW-0804">Transcription</keyword>
<reference evidence="6" key="1">
    <citation type="submission" date="2018-02" db="EMBL/GenBank/DDBJ databases">
        <title>Genome sequencing of Solimonas sp. HR-BB.</title>
        <authorList>
            <person name="Lee Y."/>
            <person name="Jeon C.O."/>
        </authorList>
    </citation>
    <scope>NUCLEOTIDE SEQUENCE [LARGE SCALE GENOMIC DNA]</scope>
    <source>
        <strain evidence="6">HR-E</strain>
    </source>
</reference>
<dbReference type="SUPFAM" id="SSF46689">
    <property type="entry name" value="Homeodomain-like"/>
    <property type="match status" value="1"/>
</dbReference>
<dbReference type="Pfam" id="PF12833">
    <property type="entry name" value="HTH_18"/>
    <property type="match status" value="1"/>
</dbReference>
<name>A0A2P6AT60_9GAMM</name>
<dbReference type="SMART" id="SM00342">
    <property type="entry name" value="HTH_ARAC"/>
    <property type="match status" value="1"/>
</dbReference>
<dbReference type="PRINTS" id="PR00032">
    <property type="entry name" value="HTHARAC"/>
</dbReference>
<protein>
    <submittedName>
        <fullName evidence="5">AraC family transcriptional regulator</fullName>
    </submittedName>
</protein>